<reference evidence="3" key="1">
    <citation type="submission" date="2015-10" db="EMBL/GenBank/DDBJ databases">
        <authorList>
            <person name="Ju K.-S."/>
            <person name="Doroghazi J.R."/>
            <person name="Metcalf W.W."/>
        </authorList>
    </citation>
    <scope>NUCLEOTIDE SEQUENCE [LARGE SCALE GENOMIC DNA]</scope>
    <source>
        <strain evidence="3">NRRL 3151</strain>
    </source>
</reference>
<sequence length="69" mass="7487">MWTRPDGLEHRPQSSGILDRGRGRAKTEVARRSGDVSQQAAPARAETSPDLPRTSIDTGSVLTAMDRGR</sequence>
<proteinExistence type="predicted"/>
<feature type="compositionally biased region" description="Basic and acidic residues" evidence="1">
    <location>
        <begin position="19"/>
        <end position="34"/>
    </location>
</feature>
<keyword evidence="3" id="KW-1185">Reference proteome</keyword>
<feature type="compositionally biased region" description="Basic and acidic residues" evidence="1">
    <location>
        <begin position="1"/>
        <end position="12"/>
    </location>
</feature>
<evidence type="ECO:0000313" key="2">
    <source>
        <dbReference type="EMBL" id="KUL45433.1"/>
    </source>
</evidence>
<dbReference type="EMBL" id="LLZG01000013">
    <property type="protein sequence ID" value="KUL45433.1"/>
    <property type="molecule type" value="Genomic_DNA"/>
</dbReference>
<comment type="caution">
    <text evidence="2">The sequence shown here is derived from an EMBL/GenBank/DDBJ whole genome shotgun (WGS) entry which is preliminary data.</text>
</comment>
<name>A0A0X3VKX6_9ACTN</name>
<dbReference type="Proteomes" id="UP000053923">
    <property type="component" value="Unassembled WGS sequence"/>
</dbReference>
<dbReference type="AlphaFoldDB" id="A0A0X3VKX6"/>
<feature type="region of interest" description="Disordered" evidence="1">
    <location>
        <begin position="1"/>
        <end position="69"/>
    </location>
</feature>
<evidence type="ECO:0000256" key="1">
    <source>
        <dbReference type="SAM" id="MobiDB-lite"/>
    </source>
</evidence>
<protein>
    <submittedName>
        <fullName evidence="2">Uncharacterized protein</fullName>
    </submittedName>
</protein>
<gene>
    <name evidence="2" type="ORF">ADL12_03580</name>
</gene>
<accession>A0A0X3VKX6</accession>
<evidence type="ECO:0000313" key="3">
    <source>
        <dbReference type="Proteomes" id="UP000053923"/>
    </source>
</evidence>
<organism evidence="2 3">
    <name type="scientific">Streptomyces regalis</name>
    <dbReference type="NCBI Taxonomy" id="68262"/>
    <lineage>
        <taxon>Bacteria</taxon>
        <taxon>Bacillati</taxon>
        <taxon>Actinomycetota</taxon>
        <taxon>Actinomycetes</taxon>
        <taxon>Kitasatosporales</taxon>
        <taxon>Streptomycetaceae</taxon>
        <taxon>Streptomyces</taxon>
    </lineage>
</organism>
<dbReference type="RefSeq" id="WP_062698367.1">
    <property type="nucleotide sequence ID" value="NZ_LLZG01000013.1"/>
</dbReference>